<proteinExistence type="predicted"/>
<evidence type="ECO:0000313" key="2">
    <source>
        <dbReference type="EMBL" id="MEX0372202.1"/>
    </source>
</evidence>
<dbReference type="Proteomes" id="UP001556636">
    <property type="component" value="Unassembled WGS sequence"/>
</dbReference>
<protein>
    <submittedName>
        <fullName evidence="2">Chalcone isomerase family protein</fullName>
    </submittedName>
</protein>
<dbReference type="Pfam" id="PF16036">
    <property type="entry name" value="Chalcone_3"/>
    <property type="match status" value="1"/>
</dbReference>
<dbReference type="SUPFAM" id="SSF54626">
    <property type="entry name" value="Chalcone isomerase"/>
    <property type="match status" value="1"/>
</dbReference>
<keyword evidence="3" id="KW-1185">Reference proteome</keyword>
<dbReference type="GO" id="GO:0016853">
    <property type="term" value="F:isomerase activity"/>
    <property type="evidence" value="ECO:0007669"/>
    <property type="project" value="UniProtKB-KW"/>
</dbReference>
<dbReference type="RefSeq" id="WP_157809117.1">
    <property type="nucleotide sequence ID" value="NZ_CP016382.1"/>
</dbReference>
<name>A0ABV3RVI7_9GAMM</name>
<dbReference type="InterPro" id="IPR016087">
    <property type="entry name" value="Chalcone_isomerase"/>
</dbReference>
<comment type="caution">
    <text evidence="2">The sequence shown here is derived from an EMBL/GenBank/DDBJ whole genome shotgun (WGS) entry which is preliminary data.</text>
</comment>
<feature type="domain" description="Chalcone isomerase" evidence="1">
    <location>
        <begin position="25"/>
        <end position="187"/>
    </location>
</feature>
<dbReference type="Gene3D" id="3.50.70.10">
    <property type="match status" value="1"/>
</dbReference>
<sequence>MGNLLIAGLTAIMLMVPTLTGATVEQNGARFDERIEQAGERLRLTGTGVAKYRIVFTVYAAGLYLPPDADADQALATDTPRRLEIEYFHDISAEDIIRAANTKLDEQLSPARQTRLQPKIDRFHALFQAVSDGDRYRMEYIPGEGTRLAFNGKPVGQVAGGDFAAAYFGIWLDADDPLSRGLRRDLLAGAESSGTD</sequence>
<reference evidence="2 3" key="1">
    <citation type="submission" date="2024-02" db="EMBL/GenBank/DDBJ databases">
        <title>New especies of Spiribacter isolated from saline water.</title>
        <authorList>
            <person name="Leon M.J."/>
            <person name="De La Haba R."/>
            <person name="Sanchez-Porro C."/>
            <person name="Ventosa A."/>
        </authorList>
    </citation>
    <scope>NUCLEOTIDE SEQUENCE [LARGE SCALE GENOMIC DNA]</scope>
    <source>
        <strain evidence="3">ag22IC6-196</strain>
    </source>
</reference>
<evidence type="ECO:0000313" key="3">
    <source>
        <dbReference type="Proteomes" id="UP001556636"/>
    </source>
</evidence>
<gene>
    <name evidence="2" type="ORF">V6X51_01980</name>
</gene>
<keyword evidence="2" id="KW-0413">Isomerase</keyword>
<evidence type="ECO:0000259" key="1">
    <source>
        <dbReference type="Pfam" id="PF16036"/>
    </source>
</evidence>
<accession>A0ABV3RVI7</accession>
<dbReference type="InterPro" id="IPR036298">
    <property type="entry name" value="Chalcone_isomerase_sf"/>
</dbReference>
<dbReference type="EMBL" id="JBAKFG010000001">
    <property type="protein sequence ID" value="MEX0372202.1"/>
    <property type="molecule type" value="Genomic_DNA"/>
</dbReference>
<dbReference type="InterPro" id="IPR016088">
    <property type="entry name" value="Chalcone_isomerase_3-sand"/>
</dbReference>
<organism evidence="2 3">
    <name type="scientific">Spiribacter roseus</name>
    <dbReference type="NCBI Taxonomy" id="1855875"/>
    <lineage>
        <taxon>Bacteria</taxon>
        <taxon>Pseudomonadati</taxon>
        <taxon>Pseudomonadota</taxon>
        <taxon>Gammaproteobacteria</taxon>
        <taxon>Chromatiales</taxon>
        <taxon>Ectothiorhodospiraceae</taxon>
        <taxon>Spiribacter</taxon>
    </lineage>
</organism>